<keyword evidence="13" id="KW-1185">Reference proteome</keyword>
<dbReference type="Pfam" id="PF10637">
    <property type="entry name" value="Ofd1_CTDD"/>
    <property type="match status" value="2"/>
</dbReference>
<dbReference type="SUPFAM" id="SSF50978">
    <property type="entry name" value="WD40 repeat-like"/>
    <property type="match status" value="1"/>
</dbReference>
<dbReference type="AlphaFoldDB" id="A0A075AS83"/>
<evidence type="ECO:0000256" key="1">
    <source>
        <dbReference type="ARBA" id="ARBA00001961"/>
    </source>
</evidence>
<evidence type="ECO:0000259" key="11">
    <source>
        <dbReference type="PROSITE" id="PS51471"/>
    </source>
</evidence>
<keyword evidence="7 12" id="KW-0560">Oxidoreductase</keyword>
<dbReference type="Gene3D" id="2.130.10.10">
    <property type="entry name" value="YVTN repeat-like/Quinoprotein amine dehydrogenase"/>
    <property type="match status" value="1"/>
</dbReference>
<dbReference type="InterPro" id="IPR045159">
    <property type="entry name" value="DCAF7-like"/>
</dbReference>
<dbReference type="PROSITE" id="PS51471">
    <property type="entry name" value="FE2OG_OXY"/>
    <property type="match status" value="1"/>
</dbReference>
<dbReference type="InterPro" id="IPR036322">
    <property type="entry name" value="WD40_repeat_dom_sf"/>
</dbReference>
<feature type="repeat" description="WD" evidence="10">
    <location>
        <begin position="216"/>
        <end position="258"/>
    </location>
</feature>
<dbReference type="OrthoDB" id="430522at2759"/>
<dbReference type="PROSITE" id="PS50082">
    <property type="entry name" value="WD_REPEATS_2"/>
    <property type="match status" value="2"/>
</dbReference>
<dbReference type="InterPro" id="IPR019601">
    <property type="entry name" value="Oxoglutarate/Fe-dep_Oase_C"/>
</dbReference>
<dbReference type="SMART" id="SM00702">
    <property type="entry name" value="P4Hc"/>
    <property type="match status" value="1"/>
</dbReference>
<proteinExistence type="inferred from homology"/>
<dbReference type="EMBL" id="KE561074">
    <property type="protein sequence ID" value="EPZ33116.1"/>
    <property type="molecule type" value="Genomic_DNA"/>
</dbReference>
<dbReference type="EC" id="1.14.11.-" evidence="12"/>
<dbReference type="GO" id="GO:0005506">
    <property type="term" value="F:iron ion binding"/>
    <property type="evidence" value="ECO:0007669"/>
    <property type="project" value="InterPro"/>
</dbReference>
<dbReference type="InterPro" id="IPR015943">
    <property type="entry name" value="WD40/YVTN_repeat-like_dom_sf"/>
</dbReference>
<evidence type="ECO:0000256" key="3">
    <source>
        <dbReference type="ARBA" id="ARBA00022574"/>
    </source>
</evidence>
<dbReference type="Proteomes" id="UP000030755">
    <property type="component" value="Unassembled WGS sequence"/>
</dbReference>
<feature type="repeat" description="WD" evidence="10">
    <location>
        <begin position="127"/>
        <end position="168"/>
    </location>
</feature>
<dbReference type="PANTHER" id="PTHR19919">
    <property type="entry name" value="WD REPEAT CONTAINING PROTEIN"/>
    <property type="match status" value="1"/>
</dbReference>
<feature type="domain" description="Fe2OG dioxygenase" evidence="11">
    <location>
        <begin position="403"/>
        <end position="512"/>
    </location>
</feature>
<reference evidence="12 13" key="1">
    <citation type="journal article" date="2013" name="Curr. Biol.">
        <title>Shared signatures of parasitism and phylogenomics unite Cryptomycota and microsporidia.</title>
        <authorList>
            <person name="James T.Y."/>
            <person name="Pelin A."/>
            <person name="Bonen L."/>
            <person name="Ahrendt S."/>
            <person name="Sain D."/>
            <person name="Corradi N."/>
            <person name="Stajich J.E."/>
        </authorList>
    </citation>
    <scope>NUCLEOTIDE SEQUENCE [LARGE SCALE GENOMIC DNA]</scope>
    <source>
        <strain evidence="12 13">CSF55</strain>
    </source>
</reference>
<evidence type="ECO:0000256" key="5">
    <source>
        <dbReference type="ARBA" id="ARBA00022737"/>
    </source>
</evidence>
<evidence type="ECO:0000313" key="13">
    <source>
        <dbReference type="Proteomes" id="UP000030755"/>
    </source>
</evidence>
<comment type="cofactor">
    <cofactor evidence="1">
        <name>L-ascorbate</name>
        <dbReference type="ChEBI" id="CHEBI:38290"/>
    </cofactor>
</comment>
<dbReference type="PROSITE" id="PS50294">
    <property type="entry name" value="WD_REPEATS_REGION"/>
    <property type="match status" value="1"/>
</dbReference>
<dbReference type="Pfam" id="PF13661">
    <property type="entry name" value="2OG-FeII_Oxy_4"/>
    <property type="match status" value="1"/>
</dbReference>
<dbReference type="InterPro" id="IPR005123">
    <property type="entry name" value="Oxoglu/Fe-dep_dioxygenase_dom"/>
</dbReference>
<dbReference type="Gene3D" id="2.60.120.620">
    <property type="entry name" value="q2cbj1_9rhob like domain"/>
    <property type="match status" value="2"/>
</dbReference>
<keyword evidence="8" id="KW-0408">Iron</keyword>
<dbReference type="STRING" id="988480.A0A075AS83"/>
<comment type="catalytic activity">
    <reaction evidence="9">
        <text>[ribosomal protein uS12]-L-proline + 2-oxoglutarate + O2 = [ribosomal protein uS12]-(3S)-3-hydroxy-L-proline + succinate + CO2</text>
        <dbReference type="Rhea" id="RHEA:54156"/>
        <dbReference type="Rhea" id="RHEA-COMP:13816"/>
        <dbReference type="Rhea" id="RHEA-COMP:13818"/>
        <dbReference type="ChEBI" id="CHEBI:15379"/>
        <dbReference type="ChEBI" id="CHEBI:16526"/>
        <dbReference type="ChEBI" id="CHEBI:16810"/>
        <dbReference type="ChEBI" id="CHEBI:30031"/>
        <dbReference type="ChEBI" id="CHEBI:50342"/>
        <dbReference type="ChEBI" id="CHEBI:85428"/>
    </reaction>
</comment>
<accession>A0A075AS83</accession>
<keyword evidence="5" id="KW-0677">Repeat</keyword>
<evidence type="ECO:0000313" key="12">
    <source>
        <dbReference type="EMBL" id="EPZ33116.1"/>
    </source>
</evidence>
<sequence length="726" mass="82682">MSKKNAIQVISYDGDKDNFELLGQAELHFPVTKVMWSPSKSQDKSILATSSDKLRLWKLDEKYQGSGNGRFEIQPMSTLVNSKTNEVSAPLTSFDWSTSDPNLLVTSSVDTTCTVWNLQTQQVKTQLIAHDREIFDVSFSSSPNIFGTVGADGSLRTFDLRNLEHSTILYETNDASPLMRLSWNKMEENYIAVIKMHSSGIIILDTRMPSLPVNELQGHVNFVNSCAWSPHSPTTLCSAGDDQSALIWNASKSSNGKTEPSLAYNADGTIAQVSWSKFQPEFLAISYILWRCHMKICKKLKQTINSRYLDEELLEILSNSFQNNLSIVDSPSSSYVVGEPFSVCVLKDIFDTNFELLSTFFIQKSNDLYDFYQSSDLSDIQTPYLKELRETIFSETMINMISKITGCTLNDYIMLAGQRYPENGYLLCHDDKLEGRRVAFILYLVDENWKEEDGGELALFDCIDNLPNKIVDKVVPKFNSFAFFEVTPTSYHQVCEVLSKMERVSITGWFHGPPREFDCEKKWEIAKEIVNPFSLAKWINPVYLKDSSLSQISEKFIDESSVMLNDFIKPDVLLKFLGSQFEMKLKGPANACSYYAPTEVVPLYAFLQSHEFISFIEKISNMSLKVLQAELQKFGHRNYTLVNDNFLDPEGLDVLYFAMNNDWCEEWGGLVHYISGKDTLLSIPPTCNTLTLVMRDSEVIKFVKYVNSQARSEYFYLFSAILNEKE</sequence>
<dbReference type="GO" id="GO:0031543">
    <property type="term" value="F:peptidyl-proline dioxygenase activity"/>
    <property type="evidence" value="ECO:0007669"/>
    <property type="project" value="UniProtKB-ARBA"/>
</dbReference>
<dbReference type="InterPro" id="IPR039558">
    <property type="entry name" value="TPA1/OFD1_N"/>
</dbReference>
<dbReference type="InterPro" id="IPR006620">
    <property type="entry name" value="Pro_4_hyd_alph"/>
</dbReference>
<evidence type="ECO:0000256" key="9">
    <source>
        <dbReference type="ARBA" id="ARBA00047444"/>
    </source>
</evidence>
<evidence type="ECO:0000256" key="7">
    <source>
        <dbReference type="ARBA" id="ARBA00023002"/>
    </source>
</evidence>
<dbReference type="SMART" id="SM00320">
    <property type="entry name" value="WD40"/>
    <property type="match status" value="4"/>
</dbReference>
<comment type="similarity">
    <text evidence="2">Belongs to the TPA1 family.</text>
</comment>
<protein>
    <submittedName>
        <fullName evidence="12">Prolyl 4-hydroxylase, alpha subunit domain-containing protein</fullName>
        <ecNumber evidence="12">1.14.11.-</ecNumber>
    </submittedName>
</protein>
<organism evidence="12 13">
    <name type="scientific">Rozella allomycis (strain CSF55)</name>
    <dbReference type="NCBI Taxonomy" id="988480"/>
    <lineage>
        <taxon>Eukaryota</taxon>
        <taxon>Fungi</taxon>
        <taxon>Fungi incertae sedis</taxon>
        <taxon>Cryptomycota</taxon>
        <taxon>Cryptomycota incertae sedis</taxon>
        <taxon>Rozella</taxon>
    </lineage>
</organism>
<dbReference type="InterPro" id="IPR001680">
    <property type="entry name" value="WD40_rpt"/>
</dbReference>
<keyword evidence="4" id="KW-0479">Metal-binding</keyword>
<name>A0A075AS83_ROZAC</name>
<gene>
    <name evidence="12" type="ORF">O9G_003112</name>
</gene>
<evidence type="ECO:0000256" key="2">
    <source>
        <dbReference type="ARBA" id="ARBA00007443"/>
    </source>
</evidence>
<dbReference type="Pfam" id="PF00400">
    <property type="entry name" value="WD40"/>
    <property type="match status" value="2"/>
</dbReference>
<keyword evidence="3 10" id="KW-0853">WD repeat</keyword>
<evidence type="ECO:0000256" key="8">
    <source>
        <dbReference type="ARBA" id="ARBA00023004"/>
    </source>
</evidence>
<keyword evidence="6" id="KW-0223">Dioxygenase</keyword>
<dbReference type="HOGENOM" id="CLU_381370_0_0_1"/>
<evidence type="ECO:0000256" key="6">
    <source>
        <dbReference type="ARBA" id="ARBA00022964"/>
    </source>
</evidence>
<evidence type="ECO:0000256" key="10">
    <source>
        <dbReference type="PROSITE-ProRule" id="PRU00221"/>
    </source>
</evidence>
<evidence type="ECO:0000256" key="4">
    <source>
        <dbReference type="ARBA" id="ARBA00022723"/>
    </source>
</evidence>
<dbReference type="GO" id="GO:0031418">
    <property type="term" value="F:L-ascorbic acid binding"/>
    <property type="evidence" value="ECO:0007669"/>
    <property type="project" value="InterPro"/>
</dbReference>